<dbReference type="InterPro" id="IPR005149">
    <property type="entry name" value="Tscrpt_reg_PadR_N"/>
</dbReference>
<evidence type="ECO:0000313" key="4">
    <source>
        <dbReference type="EMBL" id="MFI6495810.1"/>
    </source>
</evidence>
<proteinExistence type="predicted"/>
<name>A0ABW7YIT1_9ACTN</name>
<dbReference type="InterPro" id="IPR036388">
    <property type="entry name" value="WH-like_DNA-bd_sf"/>
</dbReference>
<dbReference type="Proteomes" id="UP001612741">
    <property type="component" value="Unassembled WGS sequence"/>
</dbReference>
<dbReference type="Pfam" id="PF10400">
    <property type="entry name" value="Vir_act_alpha_C"/>
    <property type="match status" value="1"/>
</dbReference>
<dbReference type="PANTHER" id="PTHR43252:SF2">
    <property type="entry name" value="TRANSCRIPTION REGULATOR, PADR-LIKE FAMILY"/>
    <property type="match status" value="1"/>
</dbReference>
<comment type="caution">
    <text evidence="4">The sequence shown here is derived from an EMBL/GenBank/DDBJ whole genome shotgun (WGS) entry which is preliminary data.</text>
</comment>
<dbReference type="PANTHER" id="PTHR43252">
    <property type="entry name" value="TRANSCRIPTIONAL REGULATOR YQJI"/>
    <property type="match status" value="1"/>
</dbReference>
<dbReference type="SUPFAM" id="SSF46785">
    <property type="entry name" value="Winged helix' DNA-binding domain"/>
    <property type="match status" value="1"/>
</dbReference>
<dbReference type="InterPro" id="IPR018309">
    <property type="entry name" value="Tscrpt_reg_PadR_C"/>
</dbReference>
<evidence type="ECO:0000259" key="2">
    <source>
        <dbReference type="Pfam" id="PF03551"/>
    </source>
</evidence>
<dbReference type="Gene3D" id="1.10.10.10">
    <property type="entry name" value="Winged helix-like DNA-binding domain superfamily/Winged helix DNA-binding domain"/>
    <property type="match status" value="1"/>
</dbReference>
<evidence type="ECO:0000313" key="5">
    <source>
        <dbReference type="Proteomes" id="UP001612741"/>
    </source>
</evidence>
<evidence type="ECO:0000259" key="3">
    <source>
        <dbReference type="Pfam" id="PF10400"/>
    </source>
</evidence>
<evidence type="ECO:0000256" key="1">
    <source>
        <dbReference type="SAM" id="MobiDB-lite"/>
    </source>
</evidence>
<feature type="domain" description="Transcription regulator PadR N-terminal" evidence="2">
    <location>
        <begin position="7"/>
        <end position="77"/>
    </location>
</feature>
<gene>
    <name evidence="4" type="ORF">ACIBG2_00385</name>
</gene>
<feature type="region of interest" description="Disordered" evidence="1">
    <location>
        <begin position="173"/>
        <end position="198"/>
    </location>
</feature>
<dbReference type="RefSeq" id="WP_397077538.1">
    <property type="nucleotide sequence ID" value="NZ_JBITGY010000001.1"/>
</dbReference>
<organism evidence="4 5">
    <name type="scientific">Nonomuraea typhae</name>
    <dbReference type="NCBI Taxonomy" id="2603600"/>
    <lineage>
        <taxon>Bacteria</taxon>
        <taxon>Bacillati</taxon>
        <taxon>Actinomycetota</taxon>
        <taxon>Actinomycetes</taxon>
        <taxon>Streptosporangiales</taxon>
        <taxon>Streptosporangiaceae</taxon>
        <taxon>Nonomuraea</taxon>
    </lineage>
</organism>
<protein>
    <submittedName>
        <fullName evidence="4">PadR family transcriptional regulator</fullName>
    </submittedName>
</protein>
<keyword evidence="5" id="KW-1185">Reference proteome</keyword>
<reference evidence="4 5" key="1">
    <citation type="submission" date="2024-10" db="EMBL/GenBank/DDBJ databases">
        <title>The Natural Products Discovery Center: Release of the First 8490 Sequenced Strains for Exploring Actinobacteria Biosynthetic Diversity.</title>
        <authorList>
            <person name="Kalkreuter E."/>
            <person name="Kautsar S.A."/>
            <person name="Yang D."/>
            <person name="Bader C.D."/>
            <person name="Teijaro C.N."/>
            <person name="Fluegel L."/>
            <person name="Davis C.M."/>
            <person name="Simpson J.R."/>
            <person name="Lauterbach L."/>
            <person name="Steele A.D."/>
            <person name="Gui C."/>
            <person name="Meng S."/>
            <person name="Li G."/>
            <person name="Viehrig K."/>
            <person name="Ye F."/>
            <person name="Su P."/>
            <person name="Kiefer A.F."/>
            <person name="Nichols A."/>
            <person name="Cepeda A.J."/>
            <person name="Yan W."/>
            <person name="Fan B."/>
            <person name="Jiang Y."/>
            <person name="Adhikari A."/>
            <person name="Zheng C.-J."/>
            <person name="Schuster L."/>
            <person name="Cowan T.M."/>
            <person name="Smanski M.J."/>
            <person name="Chevrette M.G."/>
            <person name="De Carvalho L.P.S."/>
            <person name="Shen B."/>
        </authorList>
    </citation>
    <scope>NUCLEOTIDE SEQUENCE [LARGE SCALE GENOMIC DNA]</scope>
    <source>
        <strain evidence="4 5">NPDC050545</strain>
    </source>
</reference>
<feature type="domain" description="Transcription regulator PadR C-terminal" evidence="3">
    <location>
        <begin position="90"/>
        <end position="167"/>
    </location>
</feature>
<dbReference type="Gene3D" id="6.10.140.190">
    <property type="match status" value="1"/>
</dbReference>
<accession>A0ABW7YIT1</accession>
<dbReference type="EMBL" id="JBITGY010000001">
    <property type="protein sequence ID" value="MFI6495810.1"/>
    <property type="molecule type" value="Genomic_DNA"/>
</dbReference>
<dbReference type="Pfam" id="PF03551">
    <property type="entry name" value="PadR"/>
    <property type="match status" value="1"/>
</dbReference>
<dbReference type="InterPro" id="IPR036390">
    <property type="entry name" value="WH_DNA-bd_sf"/>
</dbReference>
<sequence>MSLRMALLTLLAGAPRSGYDIGQEFDGVLKFVWHAKPTQVYPELKRLAADRLIREQDEGSRGRRPYEITDEGMRVLRTWLLASDTDHSQRNETVLRSFALWVVPPQEAVAYLREEREYHRARLRGMRALKNGLNLRLAPDRAALLGVEAGIRRLEAMVSWADWAIETVSTWPTGMAGTGRPASGGTDRRGGNPGIRPR</sequence>